<dbReference type="SUPFAM" id="SSF57756">
    <property type="entry name" value="Retrovirus zinc finger-like domains"/>
    <property type="match status" value="1"/>
</dbReference>
<dbReference type="InterPro" id="IPR036875">
    <property type="entry name" value="Znf_CCHC_sf"/>
</dbReference>
<protein>
    <recommendedName>
        <fullName evidence="2">CCHC-type domain-containing protein</fullName>
    </recommendedName>
</protein>
<organism evidence="3 4">
    <name type="scientific">Thelohanellus kitauei</name>
    <name type="common">Myxosporean</name>
    <dbReference type="NCBI Taxonomy" id="669202"/>
    <lineage>
        <taxon>Eukaryota</taxon>
        <taxon>Metazoa</taxon>
        <taxon>Cnidaria</taxon>
        <taxon>Myxozoa</taxon>
        <taxon>Myxosporea</taxon>
        <taxon>Bivalvulida</taxon>
        <taxon>Platysporina</taxon>
        <taxon>Myxobolidae</taxon>
        <taxon>Thelohanellus</taxon>
    </lineage>
</organism>
<dbReference type="Proteomes" id="UP000031668">
    <property type="component" value="Unassembled WGS sequence"/>
</dbReference>
<dbReference type="GO" id="GO:0008270">
    <property type="term" value="F:zinc ion binding"/>
    <property type="evidence" value="ECO:0007669"/>
    <property type="project" value="UniProtKB-KW"/>
</dbReference>
<dbReference type="EMBL" id="JWZT01001421">
    <property type="protein sequence ID" value="KII72074.1"/>
    <property type="molecule type" value="Genomic_DNA"/>
</dbReference>
<sequence length="205" mass="23614">MSTQFGSRKFVVRERHRFYTELSRKSNETVRELAERVREKGLTCDFPSISDPLGGFEDGIHLHAVFHKSSDDLTYAQVVEIAAEVKDTSHTAKKQMSNHTEGVDKISRPARDVREKNNDAMGPCFNCGKRGHFRQQCRLRDSVCRYCNMKGHIEAVCSRKFNKNRFVYEEESVGNVVSSIKERRKGVLRIHIVNPVYFSVNNNFP</sequence>
<reference evidence="3 4" key="1">
    <citation type="journal article" date="2014" name="Genome Biol. Evol.">
        <title>The genome of the myxosporean Thelohanellus kitauei shows adaptations to nutrient acquisition within its fish host.</title>
        <authorList>
            <person name="Yang Y."/>
            <person name="Xiong J."/>
            <person name="Zhou Z."/>
            <person name="Huo F."/>
            <person name="Miao W."/>
            <person name="Ran C."/>
            <person name="Liu Y."/>
            <person name="Zhang J."/>
            <person name="Feng J."/>
            <person name="Wang M."/>
            <person name="Wang M."/>
            <person name="Wang L."/>
            <person name="Yao B."/>
        </authorList>
    </citation>
    <scope>NUCLEOTIDE SEQUENCE [LARGE SCALE GENOMIC DNA]</scope>
    <source>
        <strain evidence="3">Wuqing</strain>
    </source>
</reference>
<keyword evidence="1" id="KW-0479">Metal-binding</keyword>
<accession>A0A0C2J2I4</accession>
<dbReference type="InterPro" id="IPR050195">
    <property type="entry name" value="Primate_lentivir_Gag_pol-like"/>
</dbReference>
<dbReference type="PANTHER" id="PTHR40389">
    <property type="entry name" value="ENDOGENOUS RETROVIRUS GROUP K MEMBER 24 GAG POLYPROTEIN-RELATED"/>
    <property type="match status" value="1"/>
</dbReference>
<evidence type="ECO:0000259" key="2">
    <source>
        <dbReference type="PROSITE" id="PS50158"/>
    </source>
</evidence>
<dbReference type="SMART" id="SM00343">
    <property type="entry name" value="ZnF_C2HC"/>
    <property type="match status" value="2"/>
</dbReference>
<dbReference type="OrthoDB" id="2286242at2759"/>
<feature type="domain" description="CCHC-type" evidence="2">
    <location>
        <begin position="124"/>
        <end position="138"/>
    </location>
</feature>
<dbReference type="GO" id="GO:0003676">
    <property type="term" value="F:nucleic acid binding"/>
    <property type="evidence" value="ECO:0007669"/>
    <property type="project" value="InterPro"/>
</dbReference>
<name>A0A0C2J2I4_THEKT</name>
<dbReference type="AlphaFoldDB" id="A0A0C2J2I4"/>
<evidence type="ECO:0000313" key="4">
    <source>
        <dbReference type="Proteomes" id="UP000031668"/>
    </source>
</evidence>
<evidence type="ECO:0000256" key="1">
    <source>
        <dbReference type="PROSITE-ProRule" id="PRU00047"/>
    </source>
</evidence>
<keyword evidence="4" id="KW-1185">Reference proteome</keyword>
<dbReference type="PANTHER" id="PTHR40389:SF3">
    <property type="entry name" value="IGE-BINDING PROTEIN"/>
    <property type="match status" value="1"/>
</dbReference>
<dbReference type="Pfam" id="PF00098">
    <property type="entry name" value="zf-CCHC"/>
    <property type="match status" value="1"/>
</dbReference>
<dbReference type="InterPro" id="IPR001878">
    <property type="entry name" value="Znf_CCHC"/>
</dbReference>
<keyword evidence="1" id="KW-0863">Zinc-finger</keyword>
<keyword evidence="1" id="KW-0862">Zinc</keyword>
<gene>
    <name evidence="3" type="ORF">RF11_14805</name>
</gene>
<evidence type="ECO:0000313" key="3">
    <source>
        <dbReference type="EMBL" id="KII72074.1"/>
    </source>
</evidence>
<dbReference type="PROSITE" id="PS50158">
    <property type="entry name" value="ZF_CCHC"/>
    <property type="match status" value="1"/>
</dbReference>
<comment type="caution">
    <text evidence="3">The sequence shown here is derived from an EMBL/GenBank/DDBJ whole genome shotgun (WGS) entry which is preliminary data.</text>
</comment>
<dbReference type="Gene3D" id="4.10.60.10">
    <property type="entry name" value="Zinc finger, CCHC-type"/>
    <property type="match status" value="1"/>
</dbReference>
<proteinExistence type="predicted"/>